<feature type="compositionally biased region" description="Low complexity" evidence="7">
    <location>
        <begin position="167"/>
        <end position="179"/>
    </location>
</feature>
<organism evidence="9 10">
    <name type="scientific">Riccia fluitans</name>
    <dbReference type="NCBI Taxonomy" id="41844"/>
    <lineage>
        <taxon>Eukaryota</taxon>
        <taxon>Viridiplantae</taxon>
        <taxon>Streptophyta</taxon>
        <taxon>Embryophyta</taxon>
        <taxon>Marchantiophyta</taxon>
        <taxon>Marchantiopsida</taxon>
        <taxon>Marchantiidae</taxon>
        <taxon>Marchantiales</taxon>
        <taxon>Ricciaceae</taxon>
        <taxon>Riccia</taxon>
    </lineage>
</organism>
<feature type="compositionally biased region" description="Polar residues" evidence="7">
    <location>
        <begin position="64"/>
        <end position="85"/>
    </location>
</feature>
<keyword evidence="5" id="KW-0119">Carbohydrate metabolism</keyword>
<dbReference type="InterPro" id="IPR019378">
    <property type="entry name" value="GDP-Fuc_O-FucTrfase"/>
</dbReference>
<dbReference type="GO" id="GO:0016757">
    <property type="term" value="F:glycosyltransferase activity"/>
    <property type="evidence" value="ECO:0007669"/>
    <property type="project" value="UniProtKB-KW"/>
</dbReference>
<feature type="compositionally biased region" description="Basic and acidic residues" evidence="7">
    <location>
        <begin position="104"/>
        <end position="116"/>
    </location>
</feature>
<dbReference type="GO" id="GO:0006004">
    <property type="term" value="P:fucose metabolic process"/>
    <property type="evidence" value="ECO:0007669"/>
    <property type="project" value="UniProtKB-KW"/>
</dbReference>
<dbReference type="AlphaFoldDB" id="A0ABD1Z7I0"/>
<evidence type="ECO:0000256" key="4">
    <source>
        <dbReference type="ARBA" id="ARBA00023253"/>
    </source>
</evidence>
<evidence type="ECO:0000256" key="5">
    <source>
        <dbReference type="ARBA" id="ARBA00023277"/>
    </source>
</evidence>
<evidence type="ECO:0000313" key="9">
    <source>
        <dbReference type="EMBL" id="KAL2642859.1"/>
    </source>
</evidence>
<evidence type="ECO:0000256" key="6">
    <source>
        <dbReference type="ARBA" id="ARBA00030350"/>
    </source>
</evidence>
<gene>
    <name evidence="9" type="ORF">R1flu_010446</name>
</gene>
<keyword evidence="2" id="KW-0328">Glycosyltransferase</keyword>
<dbReference type="EMBL" id="JBHFFA010000002">
    <property type="protein sequence ID" value="KAL2642859.1"/>
    <property type="molecule type" value="Genomic_DNA"/>
</dbReference>
<keyword evidence="4" id="KW-0294">Fucose metabolism</keyword>
<protein>
    <recommendedName>
        <fullName evidence="6">O-fucosyltransferase family protein</fullName>
    </recommendedName>
</protein>
<reference evidence="9 10" key="1">
    <citation type="submission" date="2024-09" db="EMBL/GenBank/DDBJ databases">
        <title>Chromosome-scale assembly of Riccia fluitans.</title>
        <authorList>
            <person name="Paukszto L."/>
            <person name="Sawicki J."/>
            <person name="Karawczyk K."/>
            <person name="Piernik-Szablinska J."/>
            <person name="Szczecinska M."/>
            <person name="Mazdziarz M."/>
        </authorList>
    </citation>
    <scope>NUCLEOTIDE SEQUENCE [LARGE SCALE GENOMIC DNA]</scope>
    <source>
        <strain evidence="9">Rf_01</strain>
        <tissue evidence="9">Aerial parts of the thallus</tissue>
    </source>
</reference>
<evidence type="ECO:0000256" key="3">
    <source>
        <dbReference type="ARBA" id="ARBA00022679"/>
    </source>
</evidence>
<dbReference type="Pfam" id="PF10250">
    <property type="entry name" value="O-FucT"/>
    <property type="match status" value="1"/>
</dbReference>
<feature type="compositionally biased region" description="Acidic residues" evidence="7">
    <location>
        <begin position="180"/>
        <end position="189"/>
    </location>
</feature>
<feature type="chain" id="PRO_5044840693" description="O-fucosyltransferase family protein" evidence="8">
    <location>
        <begin position="20"/>
        <end position="524"/>
    </location>
</feature>
<dbReference type="PANTHER" id="PTHR13398">
    <property type="entry name" value="GDP-FUCOSE PROTEIN O-FUCOSYLTRANSFERASE 2"/>
    <property type="match status" value="1"/>
</dbReference>
<keyword evidence="3" id="KW-0808">Transferase</keyword>
<dbReference type="PANTHER" id="PTHR13398:SF8">
    <property type="entry name" value="O-FUCOSYLTRANSFERASE FAMILY PROTEIN"/>
    <property type="match status" value="1"/>
</dbReference>
<name>A0ABD1Z7I0_9MARC</name>
<keyword evidence="10" id="KW-1185">Reference proteome</keyword>
<feature type="region of interest" description="Disordered" evidence="7">
    <location>
        <begin position="64"/>
        <end position="192"/>
    </location>
</feature>
<dbReference type="Proteomes" id="UP001605036">
    <property type="component" value="Unassembled WGS sequence"/>
</dbReference>
<evidence type="ECO:0000256" key="7">
    <source>
        <dbReference type="SAM" id="MobiDB-lite"/>
    </source>
</evidence>
<proteinExistence type="inferred from homology"/>
<evidence type="ECO:0000256" key="2">
    <source>
        <dbReference type="ARBA" id="ARBA00022676"/>
    </source>
</evidence>
<sequence>MKVATAISISLLLFFLLSALDLSPISLYSAQIESFMNDPGVLEANESLTAPPRPSESIAIDVIQQESEQSSSRTDEFSQPQNNSIDELEENPVDPEQLTPIAARRSDTDTRSHSSDHTPSSAPAPVSNSGSQGLTIEKDDNTPQDEDIEVNRISPGPAQSFIDNHMSSLAPSPATSPSDDLLEPEPEEGKEERYMYPMLSSFVGTGNQLMEYKSAAVIARVLNRTLCLAPFFGGPQRHLGYLGTNHYGMKFVDRYNLKELSRFVKVVSIDECIQKCNNGTLDRVWRLRACRSSEWSWWFRSIPPANVTFHRQFKKWRSPNDITRALGQLNEDPEAKCVGMGGAFPGLRWRGAMWAVSSYTVHAESIMNAANAFQARALGTNPYISVHWRFEESFCRGQQLGLCFTRCADGALIGGGLKSERYTELPLVTGKFMAGAGFRGAGLTKEDIAAALLDKAGQQGVQSVYLSTDGWLRNNESRIIIKWVVEEIRKKGVKVAGLWNIEAVNPRGALLFSMLAEARGVAWT</sequence>
<comment type="similarity">
    <text evidence="1">Belongs to the glycosyltransferase GT106 family.</text>
</comment>
<dbReference type="Gene3D" id="3.40.50.11340">
    <property type="match status" value="1"/>
</dbReference>
<evidence type="ECO:0000313" key="10">
    <source>
        <dbReference type="Proteomes" id="UP001605036"/>
    </source>
</evidence>
<feature type="signal peptide" evidence="8">
    <location>
        <begin position="1"/>
        <end position="19"/>
    </location>
</feature>
<evidence type="ECO:0000256" key="8">
    <source>
        <dbReference type="SAM" id="SignalP"/>
    </source>
</evidence>
<keyword evidence="8" id="KW-0732">Signal</keyword>
<dbReference type="InterPro" id="IPR045130">
    <property type="entry name" value="OFUT2-like"/>
</dbReference>
<evidence type="ECO:0000256" key="1">
    <source>
        <dbReference type="ARBA" id="ARBA00007737"/>
    </source>
</evidence>
<comment type="caution">
    <text evidence="9">The sequence shown here is derived from an EMBL/GenBank/DDBJ whole genome shotgun (WGS) entry which is preliminary data.</text>
</comment>
<accession>A0ABD1Z7I0</accession>